<feature type="chain" id="PRO_5039109320" evidence="11">
    <location>
        <begin position="18"/>
        <end position="451"/>
    </location>
</feature>
<dbReference type="GO" id="GO:0005886">
    <property type="term" value="C:plasma membrane"/>
    <property type="evidence" value="ECO:0007669"/>
    <property type="project" value="UniProtKB-SubCell"/>
</dbReference>
<feature type="signal peptide" evidence="11">
    <location>
        <begin position="1"/>
        <end position="17"/>
    </location>
</feature>
<evidence type="ECO:0000256" key="10">
    <source>
        <dbReference type="SAM" id="Phobius"/>
    </source>
</evidence>
<evidence type="ECO:0000256" key="7">
    <source>
        <dbReference type="ARBA" id="ARBA00023136"/>
    </source>
</evidence>
<dbReference type="Pfam" id="PF02653">
    <property type="entry name" value="BPD_transp_2"/>
    <property type="match status" value="1"/>
</dbReference>
<keyword evidence="5" id="KW-0029">Amino-acid transport</keyword>
<dbReference type="EMBL" id="JAGEMK010000001">
    <property type="protein sequence ID" value="MBO1750305.1"/>
    <property type="molecule type" value="Genomic_DNA"/>
</dbReference>
<feature type="transmembrane region" description="Helical" evidence="10">
    <location>
        <begin position="169"/>
        <end position="189"/>
    </location>
</feature>
<dbReference type="PANTHER" id="PTHR11795">
    <property type="entry name" value="BRANCHED-CHAIN AMINO ACID TRANSPORT SYSTEM PERMEASE PROTEIN LIVH"/>
    <property type="match status" value="1"/>
</dbReference>
<accession>A0A939LP64</accession>
<feature type="transmembrane region" description="Helical" evidence="10">
    <location>
        <begin position="224"/>
        <end position="246"/>
    </location>
</feature>
<dbReference type="InterPro" id="IPR001851">
    <property type="entry name" value="ABC_transp_permease"/>
</dbReference>
<keyword evidence="4 10" id="KW-0812">Transmembrane</keyword>
<feature type="transmembrane region" description="Helical" evidence="10">
    <location>
        <begin position="258"/>
        <end position="282"/>
    </location>
</feature>
<dbReference type="Proteomes" id="UP000664209">
    <property type="component" value="Unassembled WGS sequence"/>
</dbReference>
<dbReference type="RefSeq" id="WP_208053971.1">
    <property type="nucleotide sequence ID" value="NZ_JAGEMK010000001.1"/>
</dbReference>
<protein>
    <submittedName>
        <fullName evidence="12">Branched-chain amino acid ABC transporter permease</fullName>
    </submittedName>
</protein>
<feature type="transmembrane region" description="Helical" evidence="10">
    <location>
        <begin position="302"/>
        <end position="320"/>
    </location>
</feature>
<gene>
    <name evidence="12" type="ORF">J4G33_00645</name>
</gene>
<comment type="subcellular location">
    <subcellularLocation>
        <location evidence="1">Cell membrane</location>
        <topology evidence="1">Multi-pass membrane protein</topology>
    </subcellularLocation>
</comment>
<feature type="region of interest" description="Disordered" evidence="9">
    <location>
        <begin position="117"/>
        <end position="150"/>
    </location>
</feature>
<evidence type="ECO:0000256" key="9">
    <source>
        <dbReference type="SAM" id="MobiDB-lite"/>
    </source>
</evidence>
<keyword evidence="11" id="KW-0732">Signal</keyword>
<name>A0A939LP64_9CELL</name>
<evidence type="ECO:0000256" key="11">
    <source>
        <dbReference type="SAM" id="SignalP"/>
    </source>
</evidence>
<feature type="transmembrane region" description="Helical" evidence="10">
    <location>
        <begin position="423"/>
        <end position="442"/>
    </location>
</feature>
<reference evidence="12" key="1">
    <citation type="submission" date="2021-03" db="EMBL/GenBank/DDBJ databases">
        <title>Actinotalea soli sp. nov., isolated from soil.</title>
        <authorList>
            <person name="Ping W."/>
            <person name="Zhang J."/>
        </authorList>
    </citation>
    <scope>NUCLEOTIDE SEQUENCE</scope>
    <source>
        <strain evidence="12">BY-33</strain>
    </source>
</reference>
<feature type="transmembrane region" description="Helical" evidence="10">
    <location>
        <begin position="351"/>
        <end position="371"/>
    </location>
</feature>
<evidence type="ECO:0000256" key="6">
    <source>
        <dbReference type="ARBA" id="ARBA00022989"/>
    </source>
</evidence>
<evidence type="ECO:0000256" key="5">
    <source>
        <dbReference type="ARBA" id="ARBA00022970"/>
    </source>
</evidence>
<evidence type="ECO:0000313" key="12">
    <source>
        <dbReference type="EMBL" id="MBO1750305.1"/>
    </source>
</evidence>
<dbReference type="GO" id="GO:0006865">
    <property type="term" value="P:amino acid transport"/>
    <property type="evidence" value="ECO:0007669"/>
    <property type="project" value="UniProtKB-KW"/>
</dbReference>
<keyword evidence="3" id="KW-1003">Cell membrane</keyword>
<keyword evidence="2" id="KW-0813">Transport</keyword>
<dbReference type="InterPro" id="IPR052157">
    <property type="entry name" value="BCAA_transport_permease"/>
</dbReference>
<comment type="similarity">
    <text evidence="8">Belongs to the binding-protein-dependent transport system permease family. LivHM subfamily.</text>
</comment>
<dbReference type="GO" id="GO:0022857">
    <property type="term" value="F:transmembrane transporter activity"/>
    <property type="evidence" value="ECO:0007669"/>
    <property type="project" value="InterPro"/>
</dbReference>
<evidence type="ECO:0000256" key="8">
    <source>
        <dbReference type="ARBA" id="ARBA00037998"/>
    </source>
</evidence>
<evidence type="ECO:0000256" key="3">
    <source>
        <dbReference type="ARBA" id="ARBA00022475"/>
    </source>
</evidence>
<dbReference type="CDD" id="cd06582">
    <property type="entry name" value="TM_PBP1_LivH_like"/>
    <property type="match status" value="1"/>
</dbReference>
<dbReference type="PANTHER" id="PTHR11795:SF445">
    <property type="entry name" value="AMINO ACID ABC TRANSPORTER PERMEASE PROTEIN"/>
    <property type="match status" value="1"/>
</dbReference>
<proteinExistence type="inferred from homology"/>
<organism evidence="12 13">
    <name type="scientific">Actinotalea soli</name>
    <dbReference type="NCBI Taxonomy" id="2819234"/>
    <lineage>
        <taxon>Bacteria</taxon>
        <taxon>Bacillati</taxon>
        <taxon>Actinomycetota</taxon>
        <taxon>Actinomycetes</taxon>
        <taxon>Micrococcales</taxon>
        <taxon>Cellulomonadaceae</taxon>
        <taxon>Actinotalea</taxon>
    </lineage>
</organism>
<feature type="transmembrane region" description="Helical" evidence="10">
    <location>
        <begin position="383"/>
        <end position="411"/>
    </location>
</feature>
<evidence type="ECO:0000313" key="13">
    <source>
        <dbReference type="Proteomes" id="UP000664209"/>
    </source>
</evidence>
<keyword evidence="13" id="KW-1185">Reference proteome</keyword>
<evidence type="ECO:0000256" key="4">
    <source>
        <dbReference type="ARBA" id="ARBA00022692"/>
    </source>
</evidence>
<evidence type="ECO:0000256" key="1">
    <source>
        <dbReference type="ARBA" id="ARBA00004651"/>
    </source>
</evidence>
<keyword evidence="6 10" id="KW-1133">Transmembrane helix</keyword>
<sequence length="451" mass="46370">MAATLGGLMLAMSPAAAAAAAEECVASPELGCLSGSVRGGAGPADGVVILVEDPEGETETITTGDDGSWSVEIPANGSYTLTLDVGTLPEGEQLADPDQNPRQLRAVVGATRTVNFELGEPEAEAPSAESGEGGTDSLAGEDDGGDVILGDDVSTSSITPERVAQQAAAGLRFGLVLALASVGLSLIYGTTGLSSFSHGEQVTLGALLTYVFVSLMGWPLVPAIILAVLICAGTGWLQDVGIWRPLRRRGVGLVQSMIVTIGLALALQYLFQLVFGGGTVSILSYIPGTWTLGPVRLNIPSYYSMGISIVVLLAVGWFLLRTRTGRATRAVSDNPALAAASGIDVDRIIRLVWVMATGLAGLAGVLLALIFNGANWTLGMQMLLLMFAAVTLGGLGTAFGALVGSLVIGMVVEMANLVIPTDLKYAAALVILILVLMVRPQGILGRAERIG</sequence>
<keyword evidence="7 10" id="KW-0472">Membrane</keyword>
<evidence type="ECO:0000256" key="2">
    <source>
        <dbReference type="ARBA" id="ARBA00022448"/>
    </source>
</evidence>
<dbReference type="AlphaFoldDB" id="A0A939LP64"/>
<comment type="caution">
    <text evidence="12">The sequence shown here is derived from an EMBL/GenBank/DDBJ whole genome shotgun (WGS) entry which is preliminary data.</text>
</comment>